<dbReference type="AlphaFoldDB" id="A0AAW9SC03"/>
<proteinExistence type="predicted"/>
<evidence type="ECO:0000313" key="2">
    <source>
        <dbReference type="Proteomes" id="UP001403385"/>
    </source>
</evidence>
<organism evidence="1 2">
    <name type="scientific">Rapidithrix thailandica</name>
    <dbReference type="NCBI Taxonomy" id="413964"/>
    <lineage>
        <taxon>Bacteria</taxon>
        <taxon>Pseudomonadati</taxon>
        <taxon>Bacteroidota</taxon>
        <taxon>Cytophagia</taxon>
        <taxon>Cytophagales</taxon>
        <taxon>Flammeovirgaceae</taxon>
        <taxon>Rapidithrix</taxon>
    </lineage>
</organism>
<gene>
    <name evidence="1" type="ORF">AAG747_13105</name>
</gene>
<sequence>MDQEITQGFGRLKNDIARAIEDLATLSVTTYTGNLTMKADKILKRTKSGNKITGFNTKALIESLSDGANANMDFKLVGFTYLDVDSDAVVFVKENLTPEQQTLMEAHRSMVAASQEARMAFLKFIKELA</sequence>
<keyword evidence="2" id="KW-1185">Reference proteome</keyword>
<dbReference type="EMBL" id="JBDKWZ010000007">
    <property type="protein sequence ID" value="MEN7548853.1"/>
    <property type="molecule type" value="Genomic_DNA"/>
</dbReference>
<comment type="caution">
    <text evidence="1">The sequence shown here is derived from an EMBL/GenBank/DDBJ whole genome shotgun (WGS) entry which is preliminary data.</text>
</comment>
<evidence type="ECO:0000313" key="1">
    <source>
        <dbReference type="EMBL" id="MEN7548853.1"/>
    </source>
</evidence>
<reference evidence="1 2" key="1">
    <citation type="submission" date="2024-04" db="EMBL/GenBank/DDBJ databases">
        <title>Novel genus in family Flammeovirgaceae.</title>
        <authorList>
            <person name="Nguyen T.H."/>
            <person name="Vuong T.Q."/>
            <person name="Le H."/>
            <person name="Kim S.-G."/>
        </authorList>
    </citation>
    <scope>NUCLEOTIDE SEQUENCE [LARGE SCALE GENOMIC DNA]</scope>
    <source>
        <strain evidence="1 2">JCM 23209</strain>
    </source>
</reference>
<dbReference type="Proteomes" id="UP001403385">
    <property type="component" value="Unassembled WGS sequence"/>
</dbReference>
<name>A0AAW9SC03_9BACT</name>
<protein>
    <submittedName>
        <fullName evidence="1">Uncharacterized protein</fullName>
    </submittedName>
</protein>
<dbReference type="RefSeq" id="WP_346821634.1">
    <property type="nucleotide sequence ID" value="NZ_JBDKWZ010000007.1"/>
</dbReference>
<accession>A0AAW9SC03</accession>